<feature type="active site" evidence="2">
    <location>
        <position position="60"/>
    </location>
</feature>
<feature type="active site" evidence="2">
    <location>
        <position position="284"/>
    </location>
</feature>
<dbReference type="PANTHER" id="PTHR47965:SF22">
    <property type="entry name" value="EUKARYOTIC ASPARTYL PROTEASE FAMILY PROTEIN"/>
    <property type="match status" value="1"/>
</dbReference>
<dbReference type="InterPro" id="IPR021109">
    <property type="entry name" value="Peptidase_aspartic_dom_sf"/>
</dbReference>
<evidence type="ECO:0000256" key="3">
    <source>
        <dbReference type="SAM" id="SignalP"/>
    </source>
</evidence>
<evidence type="ECO:0000313" key="5">
    <source>
        <dbReference type="EMBL" id="KAI3921565.1"/>
    </source>
</evidence>
<keyword evidence="6" id="KW-1185">Reference proteome</keyword>
<sequence>MASSIIHFLLVLFVYISFSDAQLPTHPGIVFDLERDSSTLQYLVKINQGTPRREVKLVVDLGGKLPWFACREGYNSSSLRQVSCTSSQCSQADKPVSTCADPKICSISIRNPVTRSVGKGELISDIVTVKSDPDNQQTPVPSSRNVAFGCAATSNIFSGLAKASKGVAGLGRLSALSLASQFAVGFQYPNIFAVDLHDSVTDEKILETTGKIYFGGGPYIHYFWGISDLADRVLTYTPLLINPKRKEEYFVDVKSIKVHGETLLINNKLLSINKTTGIGGTKIDIRIPYTTLETSIYKTFIKAHTEWVDRLNIANAELMDFPNITRVAAVAPFTTCYDSSTIILRGPSVVNNVAPSVSFVFPTSVWNISIFDLVIAKEGVACVAFVDGGLKPMTSIVIGARQIGFLEFDILRSRLGFEEPNLKESVNS</sequence>
<evidence type="ECO:0000256" key="2">
    <source>
        <dbReference type="PIRSR" id="PIRSR601461-1"/>
    </source>
</evidence>
<dbReference type="PANTHER" id="PTHR47965">
    <property type="entry name" value="ASPARTYL PROTEASE-RELATED"/>
    <property type="match status" value="1"/>
</dbReference>
<dbReference type="Proteomes" id="UP001202328">
    <property type="component" value="Unassembled WGS sequence"/>
</dbReference>
<dbReference type="SUPFAM" id="SSF50630">
    <property type="entry name" value="Acid proteases"/>
    <property type="match status" value="1"/>
</dbReference>
<dbReference type="InterPro" id="IPR032861">
    <property type="entry name" value="TAXi_N"/>
</dbReference>
<evidence type="ECO:0000256" key="1">
    <source>
        <dbReference type="ARBA" id="ARBA00007447"/>
    </source>
</evidence>
<dbReference type="Gene3D" id="2.40.70.10">
    <property type="entry name" value="Acid Proteases"/>
    <property type="match status" value="2"/>
</dbReference>
<gene>
    <name evidence="5" type="ORF">MKW98_013499</name>
</gene>
<comment type="similarity">
    <text evidence="1">Belongs to the peptidase A1 family.</text>
</comment>
<name>A0AAD4ST11_9MAGN</name>
<dbReference type="Pfam" id="PF14541">
    <property type="entry name" value="TAXi_C"/>
    <property type="match status" value="1"/>
</dbReference>
<accession>A0AAD4ST11</accession>
<feature type="signal peptide" evidence="3">
    <location>
        <begin position="1"/>
        <end position="21"/>
    </location>
</feature>
<reference evidence="5" key="1">
    <citation type="submission" date="2022-04" db="EMBL/GenBank/DDBJ databases">
        <title>A functionally conserved STORR gene fusion in Papaver species that diverged 16.8 million years ago.</title>
        <authorList>
            <person name="Catania T."/>
        </authorList>
    </citation>
    <scope>NUCLEOTIDE SEQUENCE</scope>
    <source>
        <strain evidence="5">S-188037</strain>
    </source>
</reference>
<dbReference type="GO" id="GO:0006508">
    <property type="term" value="P:proteolysis"/>
    <property type="evidence" value="ECO:0007669"/>
    <property type="project" value="InterPro"/>
</dbReference>
<feature type="domain" description="Peptidase A1" evidence="4">
    <location>
        <begin position="42"/>
        <end position="418"/>
    </location>
</feature>
<dbReference type="AlphaFoldDB" id="A0AAD4ST11"/>
<proteinExistence type="inferred from homology"/>
<organism evidence="5 6">
    <name type="scientific">Papaver atlanticum</name>
    <dbReference type="NCBI Taxonomy" id="357466"/>
    <lineage>
        <taxon>Eukaryota</taxon>
        <taxon>Viridiplantae</taxon>
        <taxon>Streptophyta</taxon>
        <taxon>Embryophyta</taxon>
        <taxon>Tracheophyta</taxon>
        <taxon>Spermatophyta</taxon>
        <taxon>Magnoliopsida</taxon>
        <taxon>Ranunculales</taxon>
        <taxon>Papaveraceae</taxon>
        <taxon>Papaveroideae</taxon>
        <taxon>Papaver</taxon>
    </lineage>
</organism>
<dbReference type="InterPro" id="IPR001461">
    <property type="entry name" value="Aspartic_peptidase_A1"/>
</dbReference>
<comment type="caution">
    <text evidence="5">The sequence shown here is derived from an EMBL/GenBank/DDBJ whole genome shotgun (WGS) entry which is preliminary data.</text>
</comment>
<feature type="chain" id="PRO_5041967439" description="Peptidase A1 domain-containing protein" evidence="3">
    <location>
        <begin position="22"/>
        <end position="428"/>
    </location>
</feature>
<dbReference type="GO" id="GO:0004190">
    <property type="term" value="F:aspartic-type endopeptidase activity"/>
    <property type="evidence" value="ECO:0007669"/>
    <property type="project" value="InterPro"/>
</dbReference>
<keyword evidence="3" id="KW-0732">Signal</keyword>
<dbReference type="InterPro" id="IPR032799">
    <property type="entry name" value="TAXi_C"/>
</dbReference>
<dbReference type="Pfam" id="PF14543">
    <property type="entry name" value="TAXi_N"/>
    <property type="match status" value="1"/>
</dbReference>
<dbReference type="InterPro" id="IPR033121">
    <property type="entry name" value="PEPTIDASE_A1"/>
</dbReference>
<protein>
    <recommendedName>
        <fullName evidence="4">Peptidase A1 domain-containing protein</fullName>
    </recommendedName>
</protein>
<evidence type="ECO:0000313" key="6">
    <source>
        <dbReference type="Proteomes" id="UP001202328"/>
    </source>
</evidence>
<evidence type="ECO:0000259" key="4">
    <source>
        <dbReference type="PROSITE" id="PS51767"/>
    </source>
</evidence>
<dbReference type="EMBL" id="JAJJMB010008687">
    <property type="protein sequence ID" value="KAI3921565.1"/>
    <property type="molecule type" value="Genomic_DNA"/>
</dbReference>
<dbReference type="PROSITE" id="PS51767">
    <property type="entry name" value="PEPTIDASE_A1"/>
    <property type="match status" value="1"/>
</dbReference>